<dbReference type="eggNOG" id="KOG1121">
    <property type="taxonomic scope" value="Eukaryota"/>
</dbReference>
<dbReference type="AlphaFoldDB" id="G4TY43"/>
<dbReference type="OMA" id="YALTAHY"/>
<dbReference type="InterPro" id="IPR008906">
    <property type="entry name" value="HATC_C_dom"/>
</dbReference>
<dbReference type="Pfam" id="PF05699">
    <property type="entry name" value="Dimer_Tnp_hAT"/>
    <property type="match status" value="1"/>
</dbReference>
<dbReference type="GO" id="GO:0008270">
    <property type="term" value="F:zinc ion binding"/>
    <property type="evidence" value="ECO:0007669"/>
    <property type="project" value="UniProtKB-KW"/>
</dbReference>
<keyword evidence="9" id="KW-1185">Reference proteome</keyword>
<dbReference type="Proteomes" id="UP000007148">
    <property type="component" value="Unassembled WGS sequence"/>
</dbReference>
<accession>G4TY43</accession>
<dbReference type="InParanoid" id="G4TY43"/>
<sequence length="745" mass="85121">MPTQKRQRQPQSSPTRRATLPQARTPANVRSDIWSFARPVENKIVYNDVSVVLPPHQYIPYRPKSRYVGCIPCEDVGRRTLWANDRTAQTTNLANHLRTHENWEESCLKRGIKPKPTSNKFDDNLSTLRSRPLNQDGVLYFFLRWIVIDDQPLSIVESKEFRQFFFYCCRDLNETDLPHKDKVRNGINTLFKKKQSEWMADAQNCPGRVSFTTDLWTDNVLHAFMAITAHFITEKVENGSPVWKMESRLISFKNIIGSHTGEALGQAFVDILTECGLAHKVGRITADNASNNRSMTMEIEAALQRRGIEFDTNEQYLRCFPHTINLVVQTFLDHIKDIPANAICDTTIHAALLADPVARCRNLVATLRLTSNRRDEYRRVLKKAIEDGNFEGKPLELIRDMVVRWSSTYNMIIRYLTMEPGRHSTGLLHYPLLKVVDLMLNKPAYHKINKDLNLSEEERRVLQDIQRILLLFHSIQELVSSEQTPTLSIAIPTYEFCASTLSKIIIDNIYPSLEHALHPAVAKLDKYIRLARSNRVYGLAMVLNPASKMDWIQKHWSDQDVERCRESLIDSVAAFRKKELLSQQKDLPALDAPNSNRKATSKAHANLDSGFCCLSAIADLALQPSKPTLQSSTQPHPPSAFPVLTAEQIDARAREDAIREVQRYLNEPLVEHHLTGVDLLKFWQDKHLPNLYPNLRKVALDILPVQASSVPCERVFSSAKHTATSTRAQSSPRLIEMLQILKYGL</sequence>
<dbReference type="GO" id="GO:0046983">
    <property type="term" value="F:protein dimerization activity"/>
    <property type="evidence" value="ECO:0007669"/>
    <property type="project" value="InterPro"/>
</dbReference>
<dbReference type="OrthoDB" id="2790258at2759"/>
<dbReference type="STRING" id="1109443.G4TY43"/>
<keyword evidence="2" id="KW-0479">Metal-binding</keyword>
<dbReference type="HOGENOM" id="CLU_009123_6_3_1"/>
<dbReference type="InterPro" id="IPR052035">
    <property type="entry name" value="ZnF_BED_domain_contain"/>
</dbReference>
<protein>
    <recommendedName>
        <fullName evidence="7">HAT C-terminal dimerisation domain-containing protein</fullName>
    </recommendedName>
</protein>
<reference evidence="8 9" key="1">
    <citation type="journal article" date="2011" name="PLoS Pathog.">
        <title>Endophytic Life Strategies Decoded by Genome and Transcriptome Analyses of the Mutualistic Root Symbiont Piriformospora indica.</title>
        <authorList>
            <person name="Zuccaro A."/>
            <person name="Lahrmann U."/>
            <person name="Guldener U."/>
            <person name="Langen G."/>
            <person name="Pfiffi S."/>
            <person name="Biedenkopf D."/>
            <person name="Wong P."/>
            <person name="Samans B."/>
            <person name="Grimm C."/>
            <person name="Basiewicz M."/>
            <person name="Murat C."/>
            <person name="Martin F."/>
            <person name="Kogel K.H."/>
        </authorList>
    </citation>
    <scope>NUCLEOTIDE SEQUENCE [LARGE SCALE GENOMIC DNA]</scope>
    <source>
        <strain evidence="8 9">DSM 11827</strain>
    </source>
</reference>
<evidence type="ECO:0000313" key="9">
    <source>
        <dbReference type="Proteomes" id="UP000007148"/>
    </source>
</evidence>
<evidence type="ECO:0000256" key="3">
    <source>
        <dbReference type="ARBA" id="ARBA00022771"/>
    </source>
</evidence>
<comment type="caution">
    <text evidence="8">The sequence shown here is derived from an EMBL/GenBank/DDBJ whole genome shotgun (WGS) entry which is preliminary data.</text>
</comment>
<gene>
    <name evidence="8" type="ORF">PIIN_10228</name>
</gene>
<dbReference type="PANTHER" id="PTHR46481:SF10">
    <property type="entry name" value="ZINC FINGER BED DOMAIN-CONTAINING PROTEIN 39"/>
    <property type="match status" value="1"/>
</dbReference>
<evidence type="ECO:0000256" key="4">
    <source>
        <dbReference type="ARBA" id="ARBA00022833"/>
    </source>
</evidence>
<dbReference type="InterPro" id="IPR012337">
    <property type="entry name" value="RNaseH-like_sf"/>
</dbReference>
<evidence type="ECO:0000259" key="7">
    <source>
        <dbReference type="Pfam" id="PF05699"/>
    </source>
</evidence>
<evidence type="ECO:0000256" key="1">
    <source>
        <dbReference type="ARBA" id="ARBA00004123"/>
    </source>
</evidence>
<dbReference type="PANTHER" id="PTHR46481">
    <property type="entry name" value="ZINC FINGER BED DOMAIN-CONTAINING PROTEIN 4"/>
    <property type="match status" value="1"/>
</dbReference>
<evidence type="ECO:0000256" key="6">
    <source>
        <dbReference type="SAM" id="MobiDB-lite"/>
    </source>
</evidence>
<organism evidence="8 9">
    <name type="scientific">Serendipita indica (strain DSM 11827)</name>
    <name type="common">Root endophyte fungus</name>
    <name type="synonym">Piriformospora indica</name>
    <dbReference type="NCBI Taxonomy" id="1109443"/>
    <lineage>
        <taxon>Eukaryota</taxon>
        <taxon>Fungi</taxon>
        <taxon>Dikarya</taxon>
        <taxon>Basidiomycota</taxon>
        <taxon>Agaricomycotina</taxon>
        <taxon>Agaricomycetes</taxon>
        <taxon>Sebacinales</taxon>
        <taxon>Serendipitaceae</taxon>
        <taxon>Serendipita</taxon>
    </lineage>
</organism>
<dbReference type="GO" id="GO:0005634">
    <property type="term" value="C:nucleus"/>
    <property type="evidence" value="ECO:0007669"/>
    <property type="project" value="UniProtKB-SubCell"/>
</dbReference>
<proteinExistence type="predicted"/>
<dbReference type="SUPFAM" id="SSF53098">
    <property type="entry name" value="Ribonuclease H-like"/>
    <property type="match status" value="1"/>
</dbReference>
<name>G4TY43_SERID</name>
<feature type="domain" description="HAT C-terminal dimerisation" evidence="7">
    <location>
        <begin position="660"/>
        <end position="742"/>
    </location>
</feature>
<feature type="region of interest" description="Disordered" evidence="6">
    <location>
        <begin position="1"/>
        <end position="26"/>
    </location>
</feature>
<keyword evidence="5" id="KW-0539">Nucleus</keyword>
<keyword evidence="3" id="KW-0863">Zinc-finger</keyword>
<evidence type="ECO:0000313" key="8">
    <source>
        <dbReference type="EMBL" id="CCA76236.1"/>
    </source>
</evidence>
<keyword evidence="4" id="KW-0862">Zinc</keyword>
<dbReference type="EMBL" id="CAFZ01000661">
    <property type="protein sequence ID" value="CCA76236.1"/>
    <property type="molecule type" value="Genomic_DNA"/>
</dbReference>
<evidence type="ECO:0000256" key="2">
    <source>
        <dbReference type="ARBA" id="ARBA00022723"/>
    </source>
</evidence>
<comment type="subcellular location">
    <subcellularLocation>
        <location evidence="1">Nucleus</location>
    </subcellularLocation>
</comment>
<evidence type="ECO:0000256" key="5">
    <source>
        <dbReference type="ARBA" id="ARBA00023242"/>
    </source>
</evidence>